<feature type="signal peptide" evidence="1">
    <location>
        <begin position="1"/>
        <end position="32"/>
    </location>
</feature>
<name>A0A926VJH5_9CYAN</name>
<dbReference type="Proteomes" id="UP000641646">
    <property type="component" value="Unassembled WGS sequence"/>
</dbReference>
<dbReference type="EMBL" id="JACJPW010000079">
    <property type="protein sequence ID" value="MBD2184338.1"/>
    <property type="molecule type" value="Genomic_DNA"/>
</dbReference>
<reference evidence="2" key="2">
    <citation type="submission" date="2020-08" db="EMBL/GenBank/DDBJ databases">
        <authorList>
            <person name="Chen M."/>
            <person name="Teng W."/>
            <person name="Zhao L."/>
            <person name="Hu C."/>
            <person name="Zhou Y."/>
            <person name="Han B."/>
            <person name="Song L."/>
            <person name="Shu W."/>
        </authorList>
    </citation>
    <scope>NUCLEOTIDE SEQUENCE</scope>
    <source>
        <strain evidence="2">FACHB-1375</strain>
    </source>
</reference>
<reference evidence="2" key="1">
    <citation type="journal article" date="2015" name="ISME J.">
        <title>Draft Genome Sequence of Streptomyces incarnatus NRRL8089, which Produces the Nucleoside Antibiotic Sinefungin.</title>
        <authorList>
            <person name="Oshima K."/>
            <person name="Hattori M."/>
            <person name="Shimizu H."/>
            <person name="Fukuda K."/>
            <person name="Nemoto M."/>
            <person name="Inagaki K."/>
            <person name="Tamura T."/>
        </authorList>
    </citation>
    <scope>NUCLEOTIDE SEQUENCE</scope>
    <source>
        <strain evidence="2">FACHB-1375</strain>
    </source>
</reference>
<evidence type="ECO:0000256" key="1">
    <source>
        <dbReference type="SAM" id="SignalP"/>
    </source>
</evidence>
<feature type="chain" id="PRO_5038002019" evidence="1">
    <location>
        <begin position="33"/>
        <end position="272"/>
    </location>
</feature>
<keyword evidence="1" id="KW-0732">Signal</keyword>
<protein>
    <submittedName>
        <fullName evidence="2">PEP-CTERM sorting domain-containing protein</fullName>
    </submittedName>
</protein>
<evidence type="ECO:0000313" key="3">
    <source>
        <dbReference type="Proteomes" id="UP000641646"/>
    </source>
</evidence>
<gene>
    <name evidence="2" type="ORF">H6G03_25265</name>
</gene>
<evidence type="ECO:0000313" key="2">
    <source>
        <dbReference type="EMBL" id="MBD2184338.1"/>
    </source>
</evidence>
<sequence length="272" mass="28242">MKTFSKKLWNQIGLSLSILTGVGIATAQSAVAATFTVAGYTWDSDNSVVGGSIVSGSEVINHFTASFLPGNSEIANRTVGAILGFDPGSSVNIGDVNNPTVPGTIDLNWGAGMSLTNAAGNDFVVYENGGWGRPEAYAVAVRKVGQSSFTQFRYEFSDGFETNVFATGFDLSDFGIGNEEAIDAIRITKLIPTDTVSGSDGQGFLGGGSNPQTGSWGGGSYTNDMFDPDATFVVALQKPKPVPEPTSALALLTFGAVTAAALQRKNQSKVKG</sequence>
<dbReference type="RefSeq" id="WP_190470517.1">
    <property type="nucleotide sequence ID" value="NZ_JACJPW010000079.1"/>
</dbReference>
<dbReference type="AlphaFoldDB" id="A0A926VJH5"/>
<keyword evidence="3" id="KW-1185">Reference proteome</keyword>
<organism evidence="2 3">
    <name type="scientific">Aerosakkonema funiforme FACHB-1375</name>
    <dbReference type="NCBI Taxonomy" id="2949571"/>
    <lineage>
        <taxon>Bacteria</taxon>
        <taxon>Bacillati</taxon>
        <taxon>Cyanobacteriota</taxon>
        <taxon>Cyanophyceae</taxon>
        <taxon>Oscillatoriophycideae</taxon>
        <taxon>Aerosakkonematales</taxon>
        <taxon>Aerosakkonemataceae</taxon>
        <taxon>Aerosakkonema</taxon>
    </lineage>
</organism>
<comment type="caution">
    <text evidence="2">The sequence shown here is derived from an EMBL/GenBank/DDBJ whole genome shotgun (WGS) entry which is preliminary data.</text>
</comment>
<accession>A0A926VJH5</accession>
<proteinExistence type="predicted"/>